<evidence type="ECO:0000313" key="3">
    <source>
        <dbReference type="Proteomes" id="UP000613177"/>
    </source>
</evidence>
<organism evidence="2 3">
    <name type="scientific">Thamnidium elegans</name>
    <dbReference type="NCBI Taxonomy" id="101142"/>
    <lineage>
        <taxon>Eukaryota</taxon>
        <taxon>Fungi</taxon>
        <taxon>Fungi incertae sedis</taxon>
        <taxon>Mucoromycota</taxon>
        <taxon>Mucoromycotina</taxon>
        <taxon>Mucoromycetes</taxon>
        <taxon>Mucorales</taxon>
        <taxon>Mucorineae</taxon>
        <taxon>Mucoraceae</taxon>
        <taxon>Thamnidium</taxon>
    </lineage>
</organism>
<proteinExistence type="predicted"/>
<accession>A0A8H7SVV9</accession>
<evidence type="ECO:0000256" key="1">
    <source>
        <dbReference type="SAM" id="Phobius"/>
    </source>
</evidence>
<keyword evidence="1" id="KW-0812">Transmembrane</keyword>
<dbReference type="Proteomes" id="UP000613177">
    <property type="component" value="Unassembled WGS sequence"/>
</dbReference>
<keyword evidence="3" id="KW-1185">Reference proteome</keyword>
<name>A0A8H7SVV9_9FUNG</name>
<feature type="transmembrane region" description="Helical" evidence="1">
    <location>
        <begin position="176"/>
        <end position="198"/>
    </location>
</feature>
<protein>
    <submittedName>
        <fullName evidence="2">Uncharacterized protein</fullName>
    </submittedName>
</protein>
<keyword evidence="1" id="KW-0472">Membrane</keyword>
<evidence type="ECO:0000313" key="2">
    <source>
        <dbReference type="EMBL" id="KAG2236494.1"/>
    </source>
</evidence>
<dbReference type="EMBL" id="JAEPRE010000016">
    <property type="protein sequence ID" value="KAG2236494.1"/>
    <property type="molecule type" value="Genomic_DNA"/>
</dbReference>
<gene>
    <name evidence="2" type="ORF">INT48_000794</name>
</gene>
<feature type="transmembrane region" description="Helical" evidence="1">
    <location>
        <begin position="52"/>
        <end position="75"/>
    </location>
</feature>
<comment type="caution">
    <text evidence="2">The sequence shown here is derived from an EMBL/GenBank/DDBJ whole genome shotgun (WGS) entry which is preliminary data.</text>
</comment>
<feature type="transmembrane region" description="Helical" evidence="1">
    <location>
        <begin position="87"/>
        <end position="108"/>
    </location>
</feature>
<keyword evidence="1" id="KW-1133">Transmembrane helix</keyword>
<dbReference type="AlphaFoldDB" id="A0A8H7SVV9"/>
<reference evidence="2" key="1">
    <citation type="submission" date="2021-01" db="EMBL/GenBank/DDBJ databases">
        <title>Metabolic potential, ecology and presence of endohyphal bacteria is reflected in genomic diversity of Mucoromycotina.</title>
        <authorList>
            <person name="Muszewska A."/>
            <person name="Okrasinska A."/>
            <person name="Steczkiewicz K."/>
            <person name="Drgas O."/>
            <person name="Orlowska M."/>
            <person name="Perlinska-Lenart U."/>
            <person name="Aleksandrzak-Piekarczyk T."/>
            <person name="Szatraj K."/>
            <person name="Zielenkiewicz U."/>
            <person name="Pilsyk S."/>
            <person name="Malc E."/>
            <person name="Mieczkowski P."/>
            <person name="Kruszewska J.S."/>
            <person name="Biernat P."/>
            <person name="Pawlowska J."/>
        </authorList>
    </citation>
    <scope>NUCLEOTIDE SEQUENCE</scope>
    <source>
        <strain evidence="2">WA0000018081</strain>
    </source>
</reference>
<feature type="transmembrane region" description="Helical" evidence="1">
    <location>
        <begin position="26"/>
        <end position="46"/>
    </location>
</feature>
<sequence length="216" mass="24705">MRIQFVTRDQLTHSLNPYVHKYCGCIHLRAGATLSCLIWAVTFYSYMDSTALYLFGTINLVLFGVSLGALCPLYIRSPHGIRAASHILNIVIFILLIDTIVNTILFIVRQDDYVQWCINSTSANLDNVLFQEQQVPLLVNGTQYFSSSMSDFYNCRRTWEGEVKFSVLSTVVMVTIYVRSLFVVVVVVARLLTLLFNVDLLGIQYFFIYCQTSYEN</sequence>